<comment type="caution">
    <text evidence="2">The sequence shown here is derived from an EMBL/GenBank/DDBJ whole genome shotgun (WGS) entry which is preliminary data.</text>
</comment>
<name>A0ABN7WL57_GIGMA</name>
<reference evidence="2 3" key="1">
    <citation type="submission" date="2021-06" db="EMBL/GenBank/DDBJ databases">
        <authorList>
            <person name="Kallberg Y."/>
            <person name="Tangrot J."/>
            <person name="Rosling A."/>
        </authorList>
    </citation>
    <scope>NUCLEOTIDE SEQUENCE [LARGE SCALE GENOMIC DNA]</scope>
    <source>
        <strain evidence="2 3">120-4 pot B 10/14</strain>
    </source>
</reference>
<feature type="region of interest" description="Disordered" evidence="1">
    <location>
        <begin position="29"/>
        <end position="82"/>
    </location>
</feature>
<dbReference type="Proteomes" id="UP000789901">
    <property type="component" value="Unassembled WGS sequence"/>
</dbReference>
<feature type="compositionally biased region" description="Basic and acidic residues" evidence="1">
    <location>
        <begin position="48"/>
        <end position="82"/>
    </location>
</feature>
<protein>
    <submittedName>
        <fullName evidence="2">29599_t:CDS:1</fullName>
    </submittedName>
</protein>
<keyword evidence="3" id="KW-1185">Reference proteome</keyword>
<dbReference type="EMBL" id="CAJVQB010049869">
    <property type="protein sequence ID" value="CAG8834671.1"/>
    <property type="molecule type" value="Genomic_DNA"/>
</dbReference>
<gene>
    <name evidence="2" type="ORF">GMARGA_LOCUS32181</name>
</gene>
<accession>A0ABN7WL57</accession>
<evidence type="ECO:0000313" key="3">
    <source>
        <dbReference type="Proteomes" id="UP000789901"/>
    </source>
</evidence>
<feature type="non-terminal residue" evidence="2">
    <location>
        <position position="1"/>
    </location>
</feature>
<proteinExistence type="predicted"/>
<organism evidence="2 3">
    <name type="scientific">Gigaspora margarita</name>
    <dbReference type="NCBI Taxonomy" id="4874"/>
    <lineage>
        <taxon>Eukaryota</taxon>
        <taxon>Fungi</taxon>
        <taxon>Fungi incertae sedis</taxon>
        <taxon>Mucoromycota</taxon>
        <taxon>Glomeromycotina</taxon>
        <taxon>Glomeromycetes</taxon>
        <taxon>Diversisporales</taxon>
        <taxon>Gigasporaceae</taxon>
        <taxon>Gigaspora</taxon>
    </lineage>
</organism>
<sequence length="82" mass="9553">EFTKQGDQIIYWVEEGKEEIRFCCSCKNKKEQSSGHRSSMKPMTNAKQSHDYKDGDEEAKKTLAEVKKLISKEREGRRNSPE</sequence>
<evidence type="ECO:0000256" key="1">
    <source>
        <dbReference type="SAM" id="MobiDB-lite"/>
    </source>
</evidence>
<evidence type="ECO:0000313" key="2">
    <source>
        <dbReference type="EMBL" id="CAG8834671.1"/>
    </source>
</evidence>
<feature type="compositionally biased region" description="Polar residues" evidence="1">
    <location>
        <begin position="35"/>
        <end position="47"/>
    </location>
</feature>